<protein>
    <submittedName>
        <fullName evidence="10">Transporter substrate-binding domain-containing protein</fullName>
    </submittedName>
</protein>
<evidence type="ECO:0000313" key="11">
    <source>
        <dbReference type="Proteomes" id="UP000316626"/>
    </source>
</evidence>
<evidence type="ECO:0000259" key="9">
    <source>
        <dbReference type="SMART" id="SM00079"/>
    </source>
</evidence>
<dbReference type="InterPro" id="IPR001320">
    <property type="entry name" value="Iontro_rcpt_C"/>
</dbReference>
<dbReference type="OrthoDB" id="9775197at2"/>
<dbReference type="SMART" id="SM00062">
    <property type="entry name" value="PBPb"/>
    <property type="match status" value="1"/>
</dbReference>
<feature type="signal peptide" evidence="7">
    <location>
        <begin position="1"/>
        <end position="17"/>
    </location>
</feature>
<dbReference type="SMART" id="SM00079">
    <property type="entry name" value="PBPe"/>
    <property type="match status" value="1"/>
</dbReference>
<gene>
    <name evidence="10" type="ORF">FG384_03150</name>
</gene>
<dbReference type="GO" id="GO:0030288">
    <property type="term" value="C:outer membrane-bounded periplasmic space"/>
    <property type="evidence" value="ECO:0007669"/>
    <property type="project" value="TreeGrafter"/>
</dbReference>
<feature type="domain" description="Ionotropic glutamate receptor C-terminal" evidence="9">
    <location>
        <begin position="42"/>
        <end position="265"/>
    </location>
</feature>
<keyword evidence="5" id="KW-0449">Lipoprotein</keyword>
<dbReference type="Gene3D" id="3.40.190.10">
    <property type="entry name" value="Periplasmic binding protein-like II"/>
    <property type="match status" value="2"/>
</dbReference>
<keyword evidence="3 7" id="KW-0732">Signal</keyword>
<evidence type="ECO:0000256" key="4">
    <source>
        <dbReference type="ARBA" id="ARBA00023139"/>
    </source>
</evidence>
<evidence type="ECO:0000259" key="8">
    <source>
        <dbReference type="SMART" id="SM00062"/>
    </source>
</evidence>
<dbReference type="Pfam" id="PF00497">
    <property type="entry name" value="SBP_bac_3"/>
    <property type="match status" value="1"/>
</dbReference>
<dbReference type="Proteomes" id="UP000316626">
    <property type="component" value="Unassembled WGS sequence"/>
</dbReference>
<dbReference type="GO" id="GO:0016020">
    <property type="term" value="C:membrane"/>
    <property type="evidence" value="ECO:0007669"/>
    <property type="project" value="InterPro"/>
</dbReference>
<dbReference type="PANTHER" id="PTHR30085:SF6">
    <property type="entry name" value="ABC TRANSPORTER GLUTAMINE-BINDING PROTEIN GLNH"/>
    <property type="match status" value="1"/>
</dbReference>
<feature type="domain" description="Solute-binding protein family 3/N-terminal" evidence="8">
    <location>
        <begin position="42"/>
        <end position="266"/>
    </location>
</feature>
<dbReference type="GO" id="GO:0015276">
    <property type="term" value="F:ligand-gated monoatomic ion channel activity"/>
    <property type="evidence" value="ECO:0007669"/>
    <property type="project" value="InterPro"/>
</dbReference>
<dbReference type="GO" id="GO:0005576">
    <property type="term" value="C:extracellular region"/>
    <property type="evidence" value="ECO:0007669"/>
    <property type="project" value="TreeGrafter"/>
</dbReference>
<evidence type="ECO:0000256" key="6">
    <source>
        <dbReference type="RuleBase" id="RU003744"/>
    </source>
</evidence>
<name>A0A544TUU0_9BACI</name>
<evidence type="ECO:0000256" key="1">
    <source>
        <dbReference type="ARBA" id="ARBA00010333"/>
    </source>
</evidence>
<dbReference type="AlphaFoldDB" id="A0A544TUU0"/>
<feature type="chain" id="PRO_5039479082" evidence="7">
    <location>
        <begin position="18"/>
        <end position="275"/>
    </location>
</feature>
<comment type="caution">
    <text evidence="10">The sequence shown here is derived from an EMBL/GenBank/DDBJ whole genome shotgun (WGS) entry which is preliminary data.</text>
</comment>
<dbReference type="PROSITE" id="PS01039">
    <property type="entry name" value="SBP_BACTERIAL_3"/>
    <property type="match status" value="1"/>
</dbReference>
<keyword evidence="4" id="KW-0564">Palmitate</keyword>
<accession>A0A544TUU0</accession>
<dbReference type="InterPro" id="IPR018313">
    <property type="entry name" value="SBP_3_CS"/>
</dbReference>
<evidence type="ECO:0000256" key="3">
    <source>
        <dbReference type="ARBA" id="ARBA00022729"/>
    </source>
</evidence>
<organism evidence="10 11">
    <name type="scientific">Psychrobacillus vulpis</name>
    <dbReference type="NCBI Taxonomy" id="2325572"/>
    <lineage>
        <taxon>Bacteria</taxon>
        <taxon>Bacillati</taxon>
        <taxon>Bacillota</taxon>
        <taxon>Bacilli</taxon>
        <taxon>Bacillales</taxon>
        <taxon>Bacillaceae</taxon>
        <taxon>Psychrobacillus</taxon>
    </lineage>
</organism>
<keyword evidence="2" id="KW-0813">Transport</keyword>
<proteinExistence type="inferred from homology"/>
<sequence>MKKWLVAILMISVLVIAGCSNDSGGGVSTENSTIQKVLKDKKLVIGMSPGYFPFDMKDPNGDFVGYDVDFANALGAALGKDIKVEYKQFTFDGLIPALQTGEVDMVFAGMTIRGDRALAVSFANPYFQTGQAVMLPSSDTKTKTWQELDVKGNKIAVGIGTTGALLAKDVFKNAEVLDFEEFPSAAAAMAQGKADAVVYDEPAIAVWNLKNAGEVRALEGLISSENLGIAIKKNDFETLQWVNSFLASYIGSPSELASRHKWFETSDWLTEVVEE</sequence>
<comment type="similarity">
    <text evidence="1 6">Belongs to the bacterial solute-binding protein 3 family.</text>
</comment>
<dbReference type="PANTHER" id="PTHR30085">
    <property type="entry name" value="AMINO ACID ABC TRANSPORTER PERMEASE"/>
    <property type="match status" value="1"/>
</dbReference>
<dbReference type="InterPro" id="IPR051455">
    <property type="entry name" value="Bact_solute-bind_prot3"/>
</dbReference>
<dbReference type="EMBL" id="VDGI01000002">
    <property type="protein sequence ID" value="TQR21218.1"/>
    <property type="molecule type" value="Genomic_DNA"/>
</dbReference>
<reference evidence="10 11" key="1">
    <citation type="submission" date="2019-06" db="EMBL/GenBank/DDBJ databases">
        <title>Psychrobacillus vulpis sp. nov., a new species isolated from feces of a red fox that inhabits in The Tablas de Daimiel Natural Park, Albacete, Spain.</title>
        <authorList>
            <person name="Rodriguez M."/>
            <person name="Reina J.C."/>
            <person name="Bejar V."/>
            <person name="Llamas I."/>
        </authorList>
    </citation>
    <scope>NUCLEOTIDE SEQUENCE [LARGE SCALE GENOMIC DNA]</scope>
    <source>
        <strain evidence="10 11">Z8</strain>
    </source>
</reference>
<dbReference type="PROSITE" id="PS51257">
    <property type="entry name" value="PROKAR_LIPOPROTEIN"/>
    <property type="match status" value="1"/>
</dbReference>
<dbReference type="InterPro" id="IPR001638">
    <property type="entry name" value="Solute-binding_3/MltF_N"/>
</dbReference>
<dbReference type="SUPFAM" id="SSF53850">
    <property type="entry name" value="Periplasmic binding protein-like II"/>
    <property type="match status" value="1"/>
</dbReference>
<evidence type="ECO:0000256" key="7">
    <source>
        <dbReference type="SAM" id="SignalP"/>
    </source>
</evidence>
<evidence type="ECO:0000256" key="5">
    <source>
        <dbReference type="ARBA" id="ARBA00023288"/>
    </source>
</evidence>
<evidence type="ECO:0000256" key="2">
    <source>
        <dbReference type="ARBA" id="ARBA00022448"/>
    </source>
</evidence>
<keyword evidence="11" id="KW-1185">Reference proteome</keyword>
<dbReference type="GO" id="GO:0006865">
    <property type="term" value="P:amino acid transport"/>
    <property type="evidence" value="ECO:0007669"/>
    <property type="project" value="TreeGrafter"/>
</dbReference>
<evidence type="ECO:0000313" key="10">
    <source>
        <dbReference type="EMBL" id="TQR21218.1"/>
    </source>
</evidence>
<dbReference type="RefSeq" id="WP_142641109.1">
    <property type="nucleotide sequence ID" value="NZ_VDGI01000002.1"/>
</dbReference>